<comment type="caution">
    <text evidence="2">The sequence shown here is derived from an EMBL/GenBank/DDBJ whole genome shotgun (WGS) entry which is preliminary data.</text>
</comment>
<keyword evidence="1" id="KW-1133">Transmembrane helix</keyword>
<accession>A0A656Z5D4</accession>
<proteinExistence type="predicted"/>
<organism evidence="2">
    <name type="scientific">Brucella anthropi</name>
    <name type="common">Ochrobactrum anthropi</name>
    <dbReference type="NCBI Taxonomy" id="529"/>
    <lineage>
        <taxon>Bacteria</taxon>
        <taxon>Pseudomonadati</taxon>
        <taxon>Pseudomonadota</taxon>
        <taxon>Alphaproteobacteria</taxon>
        <taxon>Hyphomicrobiales</taxon>
        <taxon>Brucellaceae</taxon>
        <taxon>Brucella/Ochrobactrum group</taxon>
        <taxon>Brucella</taxon>
    </lineage>
</organism>
<protein>
    <submittedName>
        <fullName evidence="2">Uncharacterized protein</fullName>
    </submittedName>
</protein>
<name>A0A656Z5D4_BRUAN</name>
<feature type="transmembrane region" description="Helical" evidence="1">
    <location>
        <begin position="45"/>
        <end position="65"/>
    </location>
</feature>
<evidence type="ECO:0000313" key="2">
    <source>
        <dbReference type="EMBL" id="KYB45498.1"/>
    </source>
</evidence>
<evidence type="ECO:0000256" key="1">
    <source>
        <dbReference type="SAM" id="Phobius"/>
    </source>
</evidence>
<sequence length="67" mass="7316">MFQAGEMPARRIENNSIAELLAMECLHSKALALNHLIKYEYKSQILSSAISVSGLVILVVVIAVIGF</sequence>
<keyword evidence="1" id="KW-0812">Transmembrane</keyword>
<dbReference type="EMBL" id="LUAY01004477">
    <property type="protein sequence ID" value="KYB45498.1"/>
    <property type="molecule type" value="Genomic_DNA"/>
</dbReference>
<dbReference type="AlphaFoldDB" id="A0A656Z5D4"/>
<reference evidence="2" key="1">
    <citation type="submission" date="2016-02" db="EMBL/GenBank/DDBJ databases">
        <title>Genomic sequences of Ochrobactrum anthropi.</title>
        <authorList>
            <person name="Chudasama K.S."/>
            <person name="Thaker V.S."/>
        </authorList>
    </citation>
    <scope>NUCLEOTIDE SEQUENCE [LARGE SCALE GENOMIC DNA]</scope>
    <source>
        <strain evidence="2">SUBG007</strain>
    </source>
</reference>
<gene>
    <name evidence="2" type="ORF">AB664_39595</name>
</gene>
<keyword evidence="1" id="KW-0472">Membrane</keyword>